<protein>
    <submittedName>
        <fullName evidence="3">Cation diffusion facilitator CzcD-associated flavoprotein CzcO</fullName>
    </submittedName>
</protein>
<feature type="chain" id="PRO_5020681394" evidence="2">
    <location>
        <begin position="26"/>
        <end position="493"/>
    </location>
</feature>
<evidence type="ECO:0000256" key="2">
    <source>
        <dbReference type="SAM" id="SignalP"/>
    </source>
</evidence>
<dbReference type="InterPro" id="IPR036188">
    <property type="entry name" value="FAD/NAD-bd_sf"/>
</dbReference>
<dbReference type="PANTHER" id="PTHR43539">
    <property type="entry name" value="FLAVIN-BINDING MONOOXYGENASE-LIKE PROTEIN (AFU_ORTHOLOGUE AFUA_4G09220)"/>
    <property type="match status" value="1"/>
</dbReference>
<sequence>MTAPTSPLTFPAALPGAAAALAALAAEARADLAAISYPDRPWLAPRAGPDGSPVDDVIVVGAGQSGLVIAAHLRREGLARVAVLDRGGPGEEGPWCTYARMAELRTPKVTVGTEFGIPALSVRRWFETRYGVAAWARLERIPRTDWKDYLDWYAETLELPVEHRTLVMDVADAGDLVRVETLVAGRPVTRHARAVVIATGFDGAGAWRVPDFVAAALPPECYDHSNGPIDFARLKGRRVGLLGHGASAFDNAIAALRAGAASAEVCFRRARLPRTNPHRHIETAGMMTHYPALADLTRWRIARFFRAADQPPPVTAFRTALATPGFRLRPATPWTSVALDGDAIRVETPAGPLVYDHLILATGAVTDLAARPELRTLASRVALWSDRFAPPAEEADARLSALPYLDEGYGFVPRRLEDGWVGRVFAFNGLSTVSHGPHSTSISGHRHALPRVVRGVTRRLLLDHEEAVLADLHAYRADDLPIPDDFEDGFANP</sequence>
<dbReference type="EMBL" id="SNXY01000006">
    <property type="protein sequence ID" value="TDP87139.1"/>
    <property type="molecule type" value="Genomic_DNA"/>
</dbReference>
<dbReference type="SUPFAM" id="SSF51905">
    <property type="entry name" value="FAD/NAD(P)-binding domain"/>
    <property type="match status" value="1"/>
</dbReference>
<accession>A0A4R6RKJ9</accession>
<dbReference type="Pfam" id="PF13738">
    <property type="entry name" value="Pyr_redox_3"/>
    <property type="match status" value="1"/>
</dbReference>
<dbReference type="AlphaFoldDB" id="A0A4R6RKJ9"/>
<evidence type="ECO:0000313" key="4">
    <source>
        <dbReference type="Proteomes" id="UP000294547"/>
    </source>
</evidence>
<proteinExistence type="predicted"/>
<dbReference type="RefSeq" id="WP_245515642.1">
    <property type="nucleotide sequence ID" value="NZ_BSPM01000008.1"/>
</dbReference>
<dbReference type="GO" id="GO:0050660">
    <property type="term" value="F:flavin adenine dinucleotide binding"/>
    <property type="evidence" value="ECO:0007669"/>
    <property type="project" value="TreeGrafter"/>
</dbReference>
<dbReference type="Proteomes" id="UP000294547">
    <property type="component" value="Unassembled WGS sequence"/>
</dbReference>
<dbReference type="Gene3D" id="3.50.50.60">
    <property type="entry name" value="FAD/NAD(P)-binding domain"/>
    <property type="match status" value="2"/>
</dbReference>
<gene>
    <name evidence="3" type="ORF">EDD54_1026</name>
</gene>
<keyword evidence="1" id="KW-0560">Oxidoreductase</keyword>
<evidence type="ECO:0000313" key="3">
    <source>
        <dbReference type="EMBL" id="TDP87139.1"/>
    </source>
</evidence>
<feature type="signal peptide" evidence="2">
    <location>
        <begin position="1"/>
        <end position="25"/>
    </location>
</feature>
<keyword evidence="4" id="KW-1185">Reference proteome</keyword>
<dbReference type="PRINTS" id="PR00420">
    <property type="entry name" value="RNGMNOXGNASE"/>
</dbReference>
<dbReference type="InterPro" id="IPR050982">
    <property type="entry name" value="Auxin_biosynth/cation_transpt"/>
</dbReference>
<name>A0A4R6RKJ9_9HYPH</name>
<dbReference type="GO" id="GO:0004497">
    <property type="term" value="F:monooxygenase activity"/>
    <property type="evidence" value="ECO:0007669"/>
    <property type="project" value="TreeGrafter"/>
</dbReference>
<organism evidence="3 4">
    <name type="scientific">Oharaeibacter diazotrophicus</name>
    <dbReference type="NCBI Taxonomy" id="1920512"/>
    <lineage>
        <taxon>Bacteria</taxon>
        <taxon>Pseudomonadati</taxon>
        <taxon>Pseudomonadota</taxon>
        <taxon>Alphaproteobacteria</taxon>
        <taxon>Hyphomicrobiales</taxon>
        <taxon>Pleomorphomonadaceae</taxon>
        <taxon>Oharaeibacter</taxon>
    </lineage>
</organism>
<reference evidence="3 4" key="1">
    <citation type="submission" date="2019-03" db="EMBL/GenBank/DDBJ databases">
        <title>Genomic Encyclopedia of Type Strains, Phase IV (KMG-IV): sequencing the most valuable type-strain genomes for metagenomic binning, comparative biology and taxonomic classification.</title>
        <authorList>
            <person name="Goeker M."/>
        </authorList>
    </citation>
    <scope>NUCLEOTIDE SEQUENCE [LARGE SCALE GENOMIC DNA]</scope>
    <source>
        <strain evidence="3 4">DSM 102969</strain>
    </source>
</reference>
<comment type="caution">
    <text evidence="3">The sequence shown here is derived from an EMBL/GenBank/DDBJ whole genome shotgun (WGS) entry which is preliminary data.</text>
</comment>
<dbReference type="PANTHER" id="PTHR43539:SF91">
    <property type="entry name" value="FAD-DEPENDENT URATE HYDROXYLASE"/>
    <property type="match status" value="1"/>
</dbReference>
<keyword evidence="2" id="KW-0732">Signal</keyword>
<evidence type="ECO:0000256" key="1">
    <source>
        <dbReference type="ARBA" id="ARBA00023002"/>
    </source>
</evidence>